<evidence type="ECO:0000313" key="3">
    <source>
        <dbReference type="EMBL" id="EAR95752.2"/>
    </source>
</evidence>
<evidence type="ECO:0000259" key="1">
    <source>
        <dbReference type="Pfam" id="PF00168"/>
    </source>
</evidence>
<gene>
    <name evidence="3" type="ORF">TTHERM_00274570</name>
</gene>
<dbReference type="SUPFAM" id="SSF49562">
    <property type="entry name" value="C2 domain (Calcium/lipid-binding domain, CaLB)"/>
    <property type="match status" value="1"/>
</dbReference>
<organism evidence="3 4">
    <name type="scientific">Tetrahymena thermophila (strain SB210)</name>
    <dbReference type="NCBI Taxonomy" id="312017"/>
    <lineage>
        <taxon>Eukaryota</taxon>
        <taxon>Sar</taxon>
        <taxon>Alveolata</taxon>
        <taxon>Ciliophora</taxon>
        <taxon>Intramacronucleata</taxon>
        <taxon>Oligohymenophorea</taxon>
        <taxon>Hymenostomatida</taxon>
        <taxon>Tetrahymenina</taxon>
        <taxon>Tetrahymenidae</taxon>
        <taxon>Tetrahymena</taxon>
    </lineage>
</organism>
<dbReference type="PANTHER" id="PTHR32097">
    <property type="entry name" value="CAMP-BINDING PROTEIN 1-RELATED"/>
    <property type="match status" value="1"/>
</dbReference>
<dbReference type="STRING" id="312017.I7ME94"/>
<dbReference type="InterPro" id="IPR000008">
    <property type="entry name" value="C2_dom"/>
</dbReference>
<feature type="domain" description="C2" evidence="1">
    <location>
        <begin position="409"/>
        <end position="493"/>
    </location>
</feature>
<dbReference type="eggNOG" id="ENOG502SAWS">
    <property type="taxonomic scope" value="Eukaryota"/>
</dbReference>
<feature type="domain" description="TerD" evidence="2">
    <location>
        <begin position="15"/>
        <end position="131"/>
    </location>
</feature>
<dbReference type="PANTHER" id="PTHR32097:SF17">
    <property type="entry name" value="CAMP-BINDING PROTEIN 1-RELATED"/>
    <property type="match status" value="1"/>
</dbReference>
<accession>I7ME94</accession>
<evidence type="ECO:0000259" key="2">
    <source>
        <dbReference type="Pfam" id="PF02342"/>
    </source>
</evidence>
<dbReference type="EMBL" id="GG662703">
    <property type="protein sequence ID" value="EAR95752.2"/>
    <property type="molecule type" value="Genomic_DNA"/>
</dbReference>
<feature type="domain" description="TerD" evidence="2">
    <location>
        <begin position="217"/>
        <end position="358"/>
    </location>
</feature>
<protein>
    <submittedName>
        <fullName evidence="3">Bacterial stress protein</fullName>
    </submittedName>
</protein>
<dbReference type="GeneID" id="7822658"/>
<dbReference type="CDD" id="cd06974">
    <property type="entry name" value="TerD_like"/>
    <property type="match status" value="2"/>
</dbReference>
<dbReference type="RefSeq" id="XP_001015997.2">
    <property type="nucleotide sequence ID" value="XM_001015997.2"/>
</dbReference>
<dbReference type="InterPro" id="IPR035892">
    <property type="entry name" value="C2_domain_sf"/>
</dbReference>
<dbReference type="KEGG" id="tet:TTHERM_00274570"/>
<dbReference type="InterPro" id="IPR003325">
    <property type="entry name" value="TerD"/>
</dbReference>
<name>I7ME94_TETTS</name>
<dbReference type="Proteomes" id="UP000009168">
    <property type="component" value="Unassembled WGS sequence"/>
</dbReference>
<reference evidence="4" key="1">
    <citation type="journal article" date="2006" name="PLoS Biol.">
        <title>Macronuclear genome sequence of the ciliate Tetrahymena thermophila, a model eukaryote.</title>
        <authorList>
            <person name="Eisen J.A."/>
            <person name="Coyne R.S."/>
            <person name="Wu M."/>
            <person name="Wu D."/>
            <person name="Thiagarajan M."/>
            <person name="Wortman J.R."/>
            <person name="Badger J.H."/>
            <person name="Ren Q."/>
            <person name="Amedeo P."/>
            <person name="Jones K.M."/>
            <person name="Tallon L.J."/>
            <person name="Delcher A.L."/>
            <person name="Salzberg S.L."/>
            <person name="Silva J.C."/>
            <person name="Haas B.J."/>
            <person name="Majoros W.H."/>
            <person name="Farzad M."/>
            <person name="Carlton J.M."/>
            <person name="Smith R.K. Jr."/>
            <person name="Garg J."/>
            <person name="Pearlman R.E."/>
            <person name="Karrer K.M."/>
            <person name="Sun L."/>
            <person name="Manning G."/>
            <person name="Elde N.C."/>
            <person name="Turkewitz A.P."/>
            <person name="Asai D.J."/>
            <person name="Wilkes D.E."/>
            <person name="Wang Y."/>
            <person name="Cai H."/>
            <person name="Collins K."/>
            <person name="Stewart B.A."/>
            <person name="Lee S.R."/>
            <person name="Wilamowska K."/>
            <person name="Weinberg Z."/>
            <person name="Ruzzo W.L."/>
            <person name="Wloga D."/>
            <person name="Gaertig J."/>
            <person name="Frankel J."/>
            <person name="Tsao C.-C."/>
            <person name="Gorovsky M.A."/>
            <person name="Keeling P.J."/>
            <person name="Waller R.F."/>
            <person name="Patron N.J."/>
            <person name="Cherry J.M."/>
            <person name="Stover N.A."/>
            <person name="Krieger C.J."/>
            <person name="del Toro C."/>
            <person name="Ryder H.F."/>
            <person name="Williamson S.C."/>
            <person name="Barbeau R.A."/>
            <person name="Hamilton E.P."/>
            <person name="Orias E."/>
        </authorList>
    </citation>
    <scope>NUCLEOTIDE SEQUENCE [LARGE SCALE GENOMIC DNA]</scope>
    <source>
        <strain evidence="4">SB210</strain>
    </source>
</reference>
<keyword evidence="4" id="KW-1185">Reference proteome</keyword>
<sequence>MELSNTKQILTLSQKSYEVRLKWSNYESQDYQKIDLDLQCIIMDDLSQIVDVVYYNQQISTFVDVKLSGDQRGTDQKAQNEMMKINLSNCIYGIKYLAILISSHDGIPLNKLQSADLEVVENNKSILSVSITNEEMALSYLPCIFEKQFDGTWVLHQTKVFDKVGKTFIECEKIVKLGLLQSGFDEGIFLEAKSWQGNKTFNLRKEDVLVIPDNIADNEIFVGLGWDTKIDIDSSILTFDKEGNMIENIYFRNLKSKNKSIIHHGDNLTGIGEGDDEVISIHLKQVDQKVETIWSCITVFTQGKSFSDISGAFCRLVDKRSKKEFCRYNISNKSSKHSKYNGCILVCIKRYKNNCWAIQPKGFLLKGTRRSSEVEPKIYSILNNDLNDIEILKEEDPNQSNFNKKFYLSQIEGVNLQGSNSKKINPYIIIFQNEKKILQTSVVNIQDVTCWSDSLQLYLTEGDIIYFKVYIYNFCCFDTFLGQSQFKITREILEIKGEQNYNIQVTDSQQKQNQNLQGQLQFNLKQQS</sequence>
<dbReference type="Pfam" id="PF00168">
    <property type="entry name" value="C2"/>
    <property type="match status" value="1"/>
</dbReference>
<dbReference type="Gene3D" id="2.60.40.150">
    <property type="entry name" value="C2 domain"/>
    <property type="match status" value="1"/>
</dbReference>
<evidence type="ECO:0000313" key="4">
    <source>
        <dbReference type="Proteomes" id="UP000009168"/>
    </source>
</evidence>
<dbReference type="Pfam" id="PF02342">
    <property type="entry name" value="TerD"/>
    <property type="match status" value="2"/>
</dbReference>
<proteinExistence type="predicted"/>
<dbReference type="OrthoDB" id="443958at2759"/>
<dbReference type="InterPro" id="IPR051324">
    <property type="entry name" value="Stress/Tellurium_Resist"/>
</dbReference>
<dbReference type="AlphaFoldDB" id="I7ME94"/>
<dbReference type="Gene3D" id="2.60.60.30">
    <property type="entry name" value="sav2460 like domains"/>
    <property type="match status" value="2"/>
</dbReference>
<dbReference type="InParanoid" id="I7ME94"/>